<dbReference type="STRING" id="1837282.A6F49_11975"/>
<feature type="binding site" evidence="5">
    <location>
        <position position="282"/>
    </location>
    <ligand>
        <name>NAD(+)</name>
        <dbReference type="ChEBI" id="CHEBI:57540"/>
    </ligand>
</feature>
<proteinExistence type="inferred from homology"/>
<dbReference type="EMBL" id="LXEY01000019">
    <property type="protein sequence ID" value="OAV60655.1"/>
    <property type="molecule type" value="Genomic_DNA"/>
</dbReference>
<dbReference type="Gene3D" id="3.30.390.30">
    <property type="match status" value="1"/>
</dbReference>
<dbReference type="InterPro" id="IPR050151">
    <property type="entry name" value="Class-I_Pyr_Nuc-Dis_Oxidored"/>
</dbReference>
<evidence type="ECO:0000256" key="1">
    <source>
        <dbReference type="ARBA" id="ARBA00007532"/>
    </source>
</evidence>
<dbReference type="InterPro" id="IPR001100">
    <property type="entry name" value="Pyr_nuc-diS_OxRdtase"/>
</dbReference>
<dbReference type="PANTHER" id="PTHR22912">
    <property type="entry name" value="DISULFIDE OXIDOREDUCTASE"/>
    <property type="match status" value="1"/>
</dbReference>
<feature type="binding site" evidence="5">
    <location>
        <position position="59"/>
    </location>
    <ligand>
        <name>FAD</name>
        <dbReference type="ChEBI" id="CHEBI:57692"/>
    </ligand>
</feature>
<evidence type="ECO:0000256" key="5">
    <source>
        <dbReference type="PIRSR" id="PIRSR000350-3"/>
    </source>
</evidence>
<dbReference type="Proteomes" id="UP000078292">
    <property type="component" value="Unassembled WGS sequence"/>
</dbReference>
<feature type="binding site" evidence="5">
    <location>
        <position position="316"/>
    </location>
    <ligand>
        <name>FAD</name>
        <dbReference type="ChEBI" id="CHEBI:57692"/>
    </ligand>
</feature>
<evidence type="ECO:0000256" key="3">
    <source>
        <dbReference type="ARBA" id="ARBA00022827"/>
    </source>
</evidence>
<evidence type="ECO:0000256" key="6">
    <source>
        <dbReference type="PIRSR" id="PIRSR000350-4"/>
    </source>
</evidence>
<evidence type="ECO:0000256" key="2">
    <source>
        <dbReference type="ARBA" id="ARBA00022630"/>
    </source>
</evidence>
<dbReference type="PANTHER" id="PTHR22912:SF151">
    <property type="entry name" value="DIHYDROLIPOYL DEHYDROGENASE, MITOCHONDRIAL"/>
    <property type="match status" value="1"/>
</dbReference>
<keyword evidence="5" id="KW-0547">Nucleotide-binding</keyword>
<dbReference type="OrthoDB" id="9800167at2"/>
<accession>A0A1B7LZ53</accession>
<dbReference type="InterPro" id="IPR023753">
    <property type="entry name" value="FAD/NAD-binding_dom"/>
</dbReference>
<dbReference type="SUPFAM" id="SSF55424">
    <property type="entry name" value="FAD/NAD-linked reductases, dimerisation (C-terminal) domain"/>
    <property type="match status" value="1"/>
</dbReference>
<keyword evidence="10" id="KW-1185">Reference proteome</keyword>
<evidence type="ECO:0000313" key="9">
    <source>
        <dbReference type="EMBL" id="OAV60655.1"/>
    </source>
</evidence>
<dbReference type="GO" id="GO:0004148">
    <property type="term" value="F:dihydrolipoyl dehydrogenase (NADH) activity"/>
    <property type="evidence" value="ECO:0007669"/>
    <property type="project" value="TreeGrafter"/>
</dbReference>
<dbReference type="InterPro" id="IPR036188">
    <property type="entry name" value="FAD/NAD-bd_sf"/>
</dbReference>
<dbReference type="RefSeq" id="WP_043058185.1">
    <property type="nucleotide sequence ID" value="NZ_LXEY01000019.1"/>
</dbReference>
<dbReference type="PRINTS" id="PR00368">
    <property type="entry name" value="FADPNR"/>
</dbReference>
<dbReference type="AlphaFoldDB" id="A0A1B7LZ53"/>
<dbReference type="PRINTS" id="PR00411">
    <property type="entry name" value="PNDRDTASEI"/>
</dbReference>
<dbReference type="GO" id="GO:0006103">
    <property type="term" value="P:2-oxoglutarate metabolic process"/>
    <property type="evidence" value="ECO:0007669"/>
    <property type="project" value="TreeGrafter"/>
</dbReference>
<dbReference type="Pfam" id="PF02852">
    <property type="entry name" value="Pyr_redox_dim"/>
    <property type="match status" value="1"/>
</dbReference>
<comment type="similarity">
    <text evidence="1">Belongs to the class-I pyridine nucleotide-disulfide oxidoreductase family.</text>
</comment>
<evidence type="ECO:0000256" key="4">
    <source>
        <dbReference type="ARBA" id="ARBA00023027"/>
    </source>
</evidence>
<dbReference type="Pfam" id="PF07992">
    <property type="entry name" value="Pyr_redox_2"/>
    <property type="match status" value="1"/>
</dbReference>
<reference evidence="9 10" key="1">
    <citation type="submission" date="2016-04" db="EMBL/GenBank/DDBJ databases">
        <title>First whole genome shotgun sequence of the bacterium Enteractinococcus sp. strain UASWS1574.</title>
        <authorList>
            <person name="Crovadore J."/>
            <person name="Chablais R."/>
            <person name="Lefort F."/>
        </authorList>
    </citation>
    <scope>NUCLEOTIDE SEQUENCE [LARGE SCALE GENOMIC DNA]</scope>
    <source>
        <strain evidence="9 10">UASWS1574</strain>
    </source>
</reference>
<evidence type="ECO:0000259" key="7">
    <source>
        <dbReference type="Pfam" id="PF02852"/>
    </source>
</evidence>
<gene>
    <name evidence="9" type="ORF">A6F49_11975</name>
</gene>
<dbReference type="GO" id="GO:0050660">
    <property type="term" value="F:flavin adenine dinucleotide binding"/>
    <property type="evidence" value="ECO:0007669"/>
    <property type="project" value="TreeGrafter"/>
</dbReference>
<dbReference type="InterPro" id="IPR016156">
    <property type="entry name" value="FAD/NAD-linked_Rdtase_dimer_sf"/>
</dbReference>
<organism evidence="9 10">
    <name type="scientific">Enteractinococcus helveticum</name>
    <dbReference type="NCBI Taxonomy" id="1837282"/>
    <lineage>
        <taxon>Bacteria</taxon>
        <taxon>Bacillati</taxon>
        <taxon>Actinomycetota</taxon>
        <taxon>Actinomycetes</taxon>
        <taxon>Micrococcales</taxon>
        <taxon>Micrococcaceae</taxon>
    </lineage>
</organism>
<evidence type="ECO:0000313" key="10">
    <source>
        <dbReference type="Proteomes" id="UP000078292"/>
    </source>
</evidence>
<feature type="binding site" evidence="5">
    <location>
        <position position="119"/>
    </location>
    <ligand>
        <name>FAD</name>
        <dbReference type="ChEBI" id="CHEBI:57692"/>
    </ligand>
</feature>
<feature type="disulfide bond" description="Redox-active" evidence="6">
    <location>
        <begin position="50"/>
        <end position="55"/>
    </location>
</feature>
<feature type="domain" description="FAD/NAD(P)-binding" evidence="8">
    <location>
        <begin position="13"/>
        <end position="330"/>
    </location>
</feature>
<comment type="caution">
    <text evidence="9">The sequence shown here is derived from an EMBL/GenBank/DDBJ whole genome shotgun (WGS) entry which is preliminary data.</text>
</comment>
<protein>
    <submittedName>
        <fullName evidence="9">Pyridine nucleotide-disulfide oxidoreductase</fullName>
    </submittedName>
</protein>
<dbReference type="Gene3D" id="3.50.50.60">
    <property type="entry name" value="FAD/NAD(P)-binding domain"/>
    <property type="match status" value="2"/>
</dbReference>
<feature type="binding site" evidence="5">
    <location>
        <begin position="184"/>
        <end position="191"/>
    </location>
    <ligand>
        <name>NAD(+)</name>
        <dbReference type="ChEBI" id="CHEBI:57540"/>
    </ligand>
</feature>
<dbReference type="InterPro" id="IPR004099">
    <property type="entry name" value="Pyr_nucl-diS_OxRdtase_dimer"/>
</dbReference>
<evidence type="ECO:0000259" key="8">
    <source>
        <dbReference type="Pfam" id="PF07992"/>
    </source>
</evidence>
<sequence>MSTTSPTNTENRYDVIVIGAGPVGETLAEKVVANGLSAALVEHDLVGGDCAYYACKPSKALLRPIQIAKASQYLTGVRPTTIVADDLLARRNEKVSHYHDAAQKWTMEDLGITVVRGHGRLNGERSVEVHGSDGATHTLHANRVVALTTGTVANIPPVFEGIPVWDSKDATAVRDVPARLVIVGGGPVACEAASWMSALGSKVTMLVREGLLLGKFEPFVSDMIADQLTEAGIDIQFFTEAAEVCRPDGMDHGVGEIKGGPVALRTKAGDTIEADEVLLATGRRPDLGAVDLESVGLSADDVLEDNLPEWLYAIGDAGGKYQLTHMGKYQARTLAKQLTSVAEHPEDDVLDTEPPITQVVFTDPQVASVGLTEDAARESGYDIVTAEVDFAAVKGAALQRDNVVGRAKIVVDKATNSLIGATLVGPEAGEMLHAASIAVAAQIPVPMLQEAVPVFPTASEIWVSLLEQVGA</sequence>
<comment type="cofactor">
    <cofactor evidence="5">
        <name>FAD</name>
        <dbReference type="ChEBI" id="CHEBI:57692"/>
    </cofactor>
    <text evidence="5">Binds 1 FAD per subunit.</text>
</comment>
<name>A0A1B7LZ53_9MICC</name>
<keyword evidence="3 5" id="KW-0274">FAD</keyword>
<feature type="domain" description="Pyridine nucleotide-disulphide oxidoreductase dimerisation" evidence="7">
    <location>
        <begin position="357"/>
        <end position="463"/>
    </location>
</feature>
<dbReference type="SUPFAM" id="SSF51905">
    <property type="entry name" value="FAD/NAD(P)-binding domain"/>
    <property type="match status" value="1"/>
</dbReference>
<keyword evidence="2" id="KW-0285">Flavoprotein</keyword>
<keyword evidence="4 5" id="KW-0520">NAD</keyword>
<dbReference type="PIRSF" id="PIRSF000350">
    <property type="entry name" value="Mercury_reductase_MerA"/>
    <property type="match status" value="1"/>
</dbReference>